<dbReference type="InterPro" id="IPR036055">
    <property type="entry name" value="LDL_receptor-like_sf"/>
</dbReference>
<dbReference type="GO" id="GO:0005230">
    <property type="term" value="F:extracellular ligand-gated monoatomic ion channel activity"/>
    <property type="evidence" value="ECO:0007669"/>
    <property type="project" value="InterPro"/>
</dbReference>
<dbReference type="Pfam" id="PF02931">
    <property type="entry name" value="Neur_chan_LBD"/>
    <property type="match status" value="1"/>
</dbReference>
<comment type="subcellular location">
    <subcellularLocation>
        <location evidence="2">Membrane</location>
        <topology evidence="2">Multi-pass membrane protein</topology>
    </subcellularLocation>
</comment>
<dbReference type="SUPFAM" id="SSF57424">
    <property type="entry name" value="LDL receptor-like module"/>
    <property type="match status" value="1"/>
</dbReference>
<dbReference type="InterPro" id="IPR006029">
    <property type="entry name" value="Neurotrans-gated_channel_TM"/>
</dbReference>
<evidence type="ECO:0000256" key="2">
    <source>
        <dbReference type="ARBA" id="ARBA00004141"/>
    </source>
</evidence>
<organism evidence="14 15">
    <name type="scientific">Homarus americanus</name>
    <name type="common">American lobster</name>
    <dbReference type="NCBI Taxonomy" id="6706"/>
    <lineage>
        <taxon>Eukaryota</taxon>
        <taxon>Metazoa</taxon>
        <taxon>Ecdysozoa</taxon>
        <taxon>Arthropoda</taxon>
        <taxon>Crustacea</taxon>
        <taxon>Multicrustacea</taxon>
        <taxon>Malacostraca</taxon>
        <taxon>Eumalacostraca</taxon>
        <taxon>Eucarida</taxon>
        <taxon>Decapoda</taxon>
        <taxon>Pleocyemata</taxon>
        <taxon>Astacidea</taxon>
        <taxon>Nephropoidea</taxon>
        <taxon>Nephropidae</taxon>
        <taxon>Homarus</taxon>
    </lineage>
</organism>
<keyword evidence="14" id="KW-0675">Receptor</keyword>
<dbReference type="InterPro" id="IPR001304">
    <property type="entry name" value="C-type_lectin-like"/>
</dbReference>
<evidence type="ECO:0000256" key="4">
    <source>
        <dbReference type="ARBA" id="ARBA00022837"/>
    </source>
</evidence>
<evidence type="ECO:0000256" key="7">
    <source>
        <dbReference type="ARBA" id="ARBA00023180"/>
    </source>
</evidence>
<reference evidence="14" key="1">
    <citation type="journal article" date="2021" name="Sci. Adv.">
        <title>The American lobster genome reveals insights on longevity, neural, and immune adaptations.</title>
        <authorList>
            <person name="Polinski J.M."/>
            <person name="Zimin A.V."/>
            <person name="Clark K.F."/>
            <person name="Kohn A.B."/>
            <person name="Sadowski N."/>
            <person name="Timp W."/>
            <person name="Ptitsyn A."/>
            <person name="Khanna P."/>
            <person name="Romanova D.Y."/>
            <person name="Williams P."/>
            <person name="Greenwood S.J."/>
            <person name="Moroz L.L."/>
            <person name="Walt D.R."/>
            <person name="Bodnar A.G."/>
        </authorList>
    </citation>
    <scope>NUCLEOTIDE SEQUENCE</scope>
    <source>
        <strain evidence="14">GMGI-L3</strain>
    </source>
</reference>
<proteinExistence type="predicted"/>
<keyword evidence="10" id="KW-0812">Transmembrane</keyword>
<dbReference type="Gene3D" id="1.20.58.390">
    <property type="entry name" value="Neurotransmitter-gated ion-channel transmembrane domain"/>
    <property type="match status" value="1"/>
</dbReference>
<dbReference type="InterPro" id="IPR023415">
    <property type="entry name" value="LDLR_class-A_CS"/>
</dbReference>
<name>A0A8J5TV40_HOMAM</name>
<dbReference type="GO" id="GO:0046872">
    <property type="term" value="F:metal ion binding"/>
    <property type="evidence" value="ECO:0007669"/>
    <property type="project" value="UniProtKB-KW"/>
</dbReference>
<feature type="transmembrane region" description="Helical" evidence="10">
    <location>
        <begin position="812"/>
        <end position="837"/>
    </location>
</feature>
<evidence type="ECO:0000256" key="10">
    <source>
        <dbReference type="SAM" id="Phobius"/>
    </source>
</evidence>
<feature type="domain" description="C-type lectin" evidence="12">
    <location>
        <begin position="290"/>
        <end position="392"/>
    </location>
</feature>
<accession>A0A8J5TV40</accession>
<feature type="transmembrane region" description="Helical" evidence="10">
    <location>
        <begin position="695"/>
        <end position="714"/>
    </location>
</feature>
<dbReference type="InterPro" id="IPR036734">
    <property type="entry name" value="Neur_chan_lig-bd_sf"/>
</dbReference>
<keyword evidence="4" id="KW-0106">Calcium</keyword>
<evidence type="ECO:0000313" key="14">
    <source>
        <dbReference type="EMBL" id="KAG7177662.1"/>
    </source>
</evidence>
<evidence type="ECO:0000259" key="12">
    <source>
        <dbReference type="PROSITE" id="PS50041"/>
    </source>
</evidence>
<dbReference type="InterPro" id="IPR016187">
    <property type="entry name" value="CTDL_fold"/>
</dbReference>
<evidence type="ECO:0000256" key="1">
    <source>
        <dbReference type="ARBA" id="ARBA00001913"/>
    </source>
</evidence>
<evidence type="ECO:0000256" key="9">
    <source>
        <dbReference type="PROSITE-ProRule" id="PRU01172"/>
    </source>
</evidence>
<dbReference type="PROSITE" id="PS50041">
    <property type="entry name" value="C_TYPE_LECTIN_2"/>
    <property type="match status" value="1"/>
</dbReference>
<protein>
    <submittedName>
        <fullName evidence="14">Glycine receptor subunit alpha-2-like 1</fullName>
    </submittedName>
</protein>
<dbReference type="PROSITE" id="PS51828">
    <property type="entry name" value="PTX_2"/>
    <property type="match status" value="1"/>
</dbReference>
<comment type="caution">
    <text evidence="9">Lacks conserved residue(s) required for the propagation of feature annotation.</text>
</comment>
<dbReference type="SUPFAM" id="SSF90112">
    <property type="entry name" value="Neurotransmitter-gated ion-channel transmembrane pore"/>
    <property type="match status" value="1"/>
</dbReference>
<dbReference type="SMART" id="SM00192">
    <property type="entry name" value="LDLa"/>
    <property type="match status" value="1"/>
</dbReference>
<feature type="domain" description="Pentraxin (PTX)" evidence="13">
    <location>
        <begin position="40"/>
        <end position="248"/>
    </location>
</feature>
<dbReference type="InterPro" id="IPR013320">
    <property type="entry name" value="ConA-like_dom_sf"/>
</dbReference>
<feature type="transmembrane region" description="Helical" evidence="10">
    <location>
        <begin position="890"/>
        <end position="908"/>
    </location>
</feature>
<dbReference type="PRINTS" id="PR00895">
    <property type="entry name" value="PENTAXIN"/>
</dbReference>
<feature type="transmembrane region" description="Helical" evidence="10">
    <location>
        <begin position="755"/>
        <end position="777"/>
    </location>
</feature>
<keyword evidence="10" id="KW-1133">Transmembrane helix</keyword>
<keyword evidence="5 10" id="KW-0472">Membrane</keyword>
<dbReference type="Proteomes" id="UP000747542">
    <property type="component" value="Unassembled WGS sequence"/>
</dbReference>
<dbReference type="Pfam" id="PF02932">
    <property type="entry name" value="Neur_chan_memb"/>
    <property type="match status" value="1"/>
</dbReference>
<dbReference type="InterPro" id="IPR006202">
    <property type="entry name" value="Neur_chan_lig-bd"/>
</dbReference>
<dbReference type="SUPFAM" id="SSF49899">
    <property type="entry name" value="Concanavalin A-like lectins/glucanases"/>
    <property type="match status" value="1"/>
</dbReference>
<dbReference type="PROSITE" id="PS01209">
    <property type="entry name" value="LDLRA_1"/>
    <property type="match status" value="1"/>
</dbReference>
<dbReference type="InterPro" id="IPR036719">
    <property type="entry name" value="Neuro-gated_channel_TM_sf"/>
</dbReference>
<dbReference type="PANTHER" id="PTHR19277:SF161">
    <property type="entry name" value="LAMININ G DOMAIN-CONTAINING PROTEIN"/>
    <property type="match status" value="1"/>
</dbReference>
<dbReference type="AlphaFoldDB" id="A0A8J5TV40"/>
<evidence type="ECO:0000256" key="5">
    <source>
        <dbReference type="ARBA" id="ARBA00023136"/>
    </source>
</evidence>
<feature type="transmembrane region" description="Helical" evidence="10">
    <location>
        <begin position="783"/>
        <end position="800"/>
    </location>
</feature>
<keyword evidence="6 8" id="KW-1015">Disulfide bond</keyword>
<dbReference type="Gene3D" id="4.10.400.10">
    <property type="entry name" value="Low-density Lipoprotein Receptor"/>
    <property type="match status" value="1"/>
</dbReference>
<dbReference type="EMBL" id="JAHLQT010001931">
    <property type="protein sequence ID" value="KAG7177662.1"/>
    <property type="molecule type" value="Genomic_DNA"/>
</dbReference>
<evidence type="ECO:0000259" key="13">
    <source>
        <dbReference type="PROSITE" id="PS51828"/>
    </source>
</evidence>
<dbReference type="InterPro" id="IPR038050">
    <property type="entry name" value="Neuro_actylchol_rec"/>
</dbReference>
<feature type="disulfide bond" evidence="8">
    <location>
        <begin position="517"/>
        <end position="532"/>
    </location>
</feature>
<dbReference type="PANTHER" id="PTHR19277">
    <property type="entry name" value="PENTRAXIN"/>
    <property type="match status" value="1"/>
</dbReference>
<dbReference type="Gene3D" id="2.70.170.10">
    <property type="entry name" value="Neurotransmitter-gated ion-channel ligand-binding domain"/>
    <property type="match status" value="1"/>
</dbReference>
<evidence type="ECO:0000256" key="8">
    <source>
        <dbReference type="PROSITE-ProRule" id="PRU00124"/>
    </source>
</evidence>
<keyword evidence="15" id="KW-1185">Reference proteome</keyword>
<feature type="chain" id="PRO_5035277269" evidence="11">
    <location>
        <begin position="20"/>
        <end position="911"/>
    </location>
</feature>
<dbReference type="Pfam" id="PF00057">
    <property type="entry name" value="Ldl_recept_a"/>
    <property type="match status" value="1"/>
</dbReference>
<dbReference type="InterPro" id="IPR016186">
    <property type="entry name" value="C-type_lectin-like/link_sf"/>
</dbReference>
<keyword evidence="11" id="KW-0732">Signal</keyword>
<evidence type="ECO:0000256" key="3">
    <source>
        <dbReference type="ARBA" id="ARBA00022723"/>
    </source>
</evidence>
<dbReference type="Gene3D" id="3.10.100.10">
    <property type="entry name" value="Mannose-Binding Protein A, subunit A"/>
    <property type="match status" value="1"/>
</dbReference>
<dbReference type="Pfam" id="PF00354">
    <property type="entry name" value="Pentaxin"/>
    <property type="match status" value="1"/>
</dbReference>
<dbReference type="GO" id="GO:0016020">
    <property type="term" value="C:membrane"/>
    <property type="evidence" value="ECO:0007669"/>
    <property type="project" value="UniProtKB-SubCell"/>
</dbReference>
<feature type="non-terminal residue" evidence="14">
    <location>
        <position position="911"/>
    </location>
</feature>
<feature type="disulfide bond" evidence="8">
    <location>
        <begin position="498"/>
        <end position="510"/>
    </location>
</feature>
<dbReference type="PROSITE" id="PS00236">
    <property type="entry name" value="NEUROTR_ION_CHANNEL"/>
    <property type="match status" value="1"/>
</dbReference>
<dbReference type="PROSITE" id="PS50068">
    <property type="entry name" value="LDLRA_2"/>
    <property type="match status" value="1"/>
</dbReference>
<dbReference type="InterPro" id="IPR001759">
    <property type="entry name" value="PTX_dom"/>
</dbReference>
<dbReference type="InterPro" id="IPR051360">
    <property type="entry name" value="Neuronal_Pentraxin_Related"/>
</dbReference>
<evidence type="ECO:0000256" key="6">
    <source>
        <dbReference type="ARBA" id="ARBA00023157"/>
    </source>
</evidence>
<keyword evidence="3" id="KW-0479">Metal-binding</keyword>
<keyword evidence="7" id="KW-0325">Glycoprotein</keyword>
<feature type="disulfide bond" evidence="8">
    <location>
        <begin position="505"/>
        <end position="523"/>
    </location>
</feature>
<dbReference type="SMART" id="SM00159">
    <property type="entry name" value="PTX"/>
    <property type="match status" value="1"/>
</dbReference>
<dbReference type="InterPro" id="IPR002172">
    <property type="entry name" value="LDrepeatLR_classA_rpt"/>
</dbReference>
<evidence type="ECO:0000256" key="11">
    <source>
        <dbReference type="SAM" id="SignalP"/>
    </source>
</evidence>
<comment type="caution">
    <text evidence="14">The sequence shown here is derived from an EMBL/GenBank/DDBJ whole genome shotgun (WGS) entry which is preliminary data.</text>
</comment>
<evidence type="ECO:0000313" key="15">
    <source>
        <dbReference type="Proteomes" id="UP000747542"/>
    </source>
</evidence>
<dbReference type="Gene3D" id="2.60.120.200">
    <property type="match status" value="1"/>
</dbReference>
<dbReference type="CDD" id="cd00112">
    <property type="entry name" value="LDLa"/>
    <property type="match status" value="1"/>
</dbReference>
<sequence length="911" mass="102782">MWRLRLLLLTTLRLPPALAQESTVVQDGMKTLTPTAMGPREVGVLFLQESGIPSAQSYARMATPFPALTTFTVCYWLRLNRFREESTLMSYAVSDDKDNELRMDHRMSAYKVSLHSRWAETNLVTPFRYWTHFCFTYHHGSGVWNIYMDGKHGGRGQLPAVTGPLEANGAYVIGQEQDSMGGGFQRDQSFSGEITLLSFWNRILDFTTVRKLASCEIQEEGDVVGWSSLSWNISGEVSWRVQDLDEVCERATRHITIFHDRFSLSGALHLCKVMLASRPLVDSGFRGKTGGRMAVPKTEKENTWIYHTSRDRDNYCSGGQGSSYMWLGANDQEQERQWVYWQSGDKLSWEGPWRGAGPNGGLVENCLVMLSGAFPGRWSDIACLDSYEFCVPCEFSYRSRLYLKGPAVCNASPFNREYVLGKELGGRVTLNGYFHSDIFWHHQEKSWVIESRKVAGAVANWKPPEEGMYPLGTKTWAINGKVCGLRTGDTVNLTLSVCGGGQFTCADGTCILLSQRCDLRVDCPDQSDEAQCSVVDVPKGYRNTIPPPPISEGNPLSINLLIDLISFPSIVTQELTFDTTLALNLRWKDVRLNYLNLHDDRTLNLLSNEAVGNIWTPRVFFSNAHGNVFTNLDQGARVECIRQGHSKPGPPYLTHEMNIFNGYENSMEMGQLYTVTYGCDFDLIMFPFDAQICSLHFTLVSAAFSYMILIPYAANYSGPKDLIEYTIGRVTMKTKEEGEFSSVWVEVRFVRRYGFYLLTLYIPTTLLIAIAYCTFFFNPEDFNSRIVVALTALLVLSSLFTQTSNSLPKTSYFKLVDVWLFFSIVIIFIVVILQTLIDFSGNKKWFSCLDRKSSTMIQVLEKGEPQPTAPSSDPTFPRVVGQANMGMVKFGRMIIPTIFLIFNLAYWGSAL</sequence>
<dbReference type="SUPFAM" id="SSF56436">
    <property type="entry name" value="C-type lectin-like"/>
    <property type="match status" value="1"/>
</dbReference>
<dbReference type="SUPFAM" id="SSF63712">
    <property type="entry name" value="Nicotinic receptor ligand binding domain-like"/>
    <property type="match status" value="1"/>
</dbReference>
<dbReference type="InterPro" id="IPR018000">
    <property type="entry name" value="Neurotransmitter_ion_chnl_CS"/>
</dbReference>
<feature type="signal peptide" evidence="11">
    <location>
        <begin position="1"/>
        <end position="19"/>
    </location>
</feature>
<gene>
    <name evidence="14" type="primary">Glra2-L1</name>
    <name evidence="14" type="ORF">Hamer_G008314</name>
</gene>
<comment type="cofactor">
    <cofactor evidence="1">
        <name>Ca(2+)</name>
        <dbReference type="ChEBI" id="CHEBI:29108"/>
    </cofactor>
</comment>